<proteinExistence type="predicted"/>
<comment type="caution">
    <text evidence="1">The sequence shown here is derived from an EMBL/GenBank/DDBJ whole genome shotgun (WGS) entry which is preliminary data.</text>
</comment>
<accession>A0ABM9AG55</accession>
<dbReference type="Proteomes" id="UP000838100">
    <property type="component" value="Unassembled WGS sequence"/>
</dbReference>
<dbReference type="NCBIfam" id="TIGR01634">
    <property type="entry name" value="tail_P2_I"/>
    <property type="match status" value="1"/>
</dbReference>
<keyword evidence="2" id="KW-1185">Reference proteome</keyword>
<organism evidence="1 2">
    <name type="scientific">Sinobacterium norvegicum</name>
    <dbReference type="NCBI Taxonomy" id="1641715"/>
    <lineage>
        <taxon>Bacteria</taxon>
        <taxon>Pseudomonadati</taxon>
        <taxon>Pseudomonadota</taxon>
        <taxon>Gammaproteobacteria</taxon>
        <taxon>Cellvibrionales</taxon>
        <taxon>Spongiibacteraceae</taxon>
        <taxon>Sinobacterium</taxon>
    </lineage>
</organism>
<reference evidence="1" key="1">
    <citation type="submission" date="2021-12" db="EMBL/GenBank/DDBJ databases">
        <authorList>
            <person name="Rodrigo-Torres L."/>
            <person name="Arahal R. D."/>
            <person name="Lucena T."/>
        </authorList>
    </citation>
    <scope>NUCLEOTIDE SEQUENCE</scope>
    <source>
        <strain evidence="1">CECT 8267</strain>
    </source>
</reference>
<sequence>MNRSLLPFNATDFERHVEQVTSKAEVLPVPIKTVWNPTTCPEELLPWLAWALSVDNWNSDWPTAVKREQIANSIEIHRRKGTVLAVKQAMAVFGVAVELKEWFEFNGPPHTFSVMAWAGDNFSEDAHPVLTEDYYRSLKHAIDYSKPVRSHYQFKVGVLFGGGFSIATAHQIKSYIRAEGEMIFPEVQLDGAISVAGANQTHSVTRINMEL</sequence>
<dbReference type="InterPro" id="IPR006521">
    <property type="entry name" value="Tail_protein_I"/>
</dbReference>
<dbReference type="EMBL" id="CAKLPX010000002">
    <property type="protein sequence ID" value="CAH0992196.1"/>
    <property type="molecule type" value="Genomic_DNA"/>
</dbReference>
<evidence type="ECO:0008006" key="3">
    <source>
        <dbReference type="Google" id="ProtNLM"/>
    </source>
</evidence>
<evidence type="ECO:0000313" key="1">
    <source>
        <dbReference type="EMBL" id="CAH0992196.1"/>
    </source>
</evidence>
<dbReference type="Pfam" id="PF09684">
    <property type="entry name" value="Tail_P2_I"/>
    <property type="match status" value="1"/>
</dbReference>
<protein>
    <recommendedName>
        <fullName evidence="3">Phage tail protein I</fullName>
    </recommendedName>
</protein>
<evidence type="ECO:0000313" key="2">
    <source>
        <dbReference type="Proteomes" id="UP000838100"/>
    </source>
</evidence>
<dbReference type="RefSeq" id="WP_237444888.1">
    <property type="nucleotide sequence ID" value="NZ_CAKLPX010000002.1"/>
</dbReference>
<name>A0ABM9AG55_9GAMM</name>
<gene>
    <name evidence="1" type="ORF">SIN8267_02312</name>
</gene>